<feature type="domain" description="Phage terminase large subunit GpA ATPase" evidence="2">
    <location>
        <begin position="47"/>
        <end position="295"/>
    </location>
</feature>
<dbReference type="Pfam" id="PF20454">
    <property type="entry name" value="GpA_nuclease"/>
    <property type="match status" value="1"/>
</dbReference>
<evidence type="ECO:0000313" key="5">
    <source>
        <dbReference type="Proteomes" id="UP001205906"/>
    </source>
</evidence>
<comment type="caution">
    <text evidence="4">The sequence shown here is derived from an EMBL/GenBank/DDBJ whole genome shotgun (WGS) entry which is preliminary data.</text>
</comment>
<dbReference type="PANTHER" id="PTHR34413:SF2">
    <property type="entry name" value="PROPHAGE TAIL FIBER ASSEMBLY PROTEIN HOMOLOG TFAE-RELATED"/>
    <property type="match status" value="1"/>
</dbReference>
<evidence type="ECO:0000259" key="2">
    <source>
        <dbReference type="Pfam" id="PF05876"/>
    </source>
</evidence>
<dbReference type="InterPro" id="IPR051220">
    <property type="entry name" value="TFA_Chaperone"/>
</dbReference>
<dbReference type="Proteomes" id="UP001205906">
    <property type="component" value="Unassembled WGS sequence"/>
</dbReference>
<dbReference type="Gene3D" id="3.40.50.300">
    <property type="entry name" value="P-loop containing nucleotide triphosphate hydrolases"/>
    <property type="match status" value="1"/>
</dbReference>
<dbReference type="SUPFAM" id="SSF57783">
    <property type="entry name" value="Zinc beta-ribbon"/>
    <property type="match status" value="1"/>
</dbReference>
<gene>
    <name evidence="4" type="ORF">NGM99_21300</name>
</gene>
<dbReference type="EMBL" id="JAMXQS010000015">
    <property type="protein sequence ID" value="MCO6052330.1"/>
    <property type="molecule type" value="Genomic_DNA"/>
</dbReference>
<name>A0ABT1CBY6_9HYPH</name>
<dbReference type="RefSeq" id="WP_252822744.1">
    <property type="nucleotide sequence ID" value="NZ_JAMXQS010000015.1"/>
</dbReference>
<organism evidence="4 5">
    <name type="scientific">Mesorhizobium liriopis</name>
    <dbReference type="NCBI Taxonomy" id="2953882"/>
    <lineage>
        <taxon>Bacteria</taxon>
        <taxon>Pseudomonadati</taxon>
        <taxon>Pseudomonadota</taxon>
        <taxon>Alphaproteobacteria</taxon>
        <taxon>Hyphomicrobiales</taxon>
        <taxon>Phyllobacteriaceae</taxon>
        <taxon>Mesorhizobium</taxon>
    </lineage>
</organism>
<proteinExistence type="inferred from homology"/>
<feature type="region of interest" description="Disordered" evidence="1">
    <location>
        <begin position="517"/>
        <end position="547"/>
    </location>
</feature>
<dbReference type="Pfam" id="PF05876">
    <property type="entry name" value="GpA_ATPase"/>
    <property type="match status" value="1"/>
</dbReference>
<dbReference type="HAMAP" id="MF_04144">
    <property type="entry name" value="TERL_LAMBDA"/>
    <property type="match status" value="1"/>
</dbReference>
<accession>A0ABT1CBY6</accession>
<feature type="compositionally biased region" description="Polar residues" evidence="1">
    <location>
        <begin position="527"/>
        <end position="539"/>
    </location>
</feature>
<reference evidence="4 5" key="1">
    <citation type="submission" date="2022-06" db="EMBL/GenBank/DDBJ databases">
        <title>Mesorhizobium sp. strain RP14 Genome sequencing and assembly.</title>
        <authorList>
            <person name="Kim I."/>
        </authorList>
    </citation>
    <scope>NUCLEOTIDE SEQUENCE [LARGE SCALE GENOMIC DNA]</scope>
    <source>
        <strain evidence="5">RP14(2022)</strain>
    </source>
</reference>
<keyword evidence="5" id="KW-1185">Reference proteome</keyword>
<protein>
    <submittedName>
        <fullName evidence="4">Phage terminase large subunit family protein</fullName>
    </submittedName>
</protein>
<dbReference type="PANTHER" id="PTHR34413">
    <property type="entry name" value="PROPHAGE TAIL FIBER ASSEMBLY PROTEIN HOMOLOG TFAE-RELATED-RELATED"/>
    <property type="match status" value="1"/>
</dbReference>
<evidence type="ECO:0000313" key="4">
    <source>
        <dbReference type="EMBL" id="MCO6052330.1"/>
    </source>
</evidence>
<evidence type="ECO:0000256" key="1">
    <source>
        <dbReference type="SAM" id="MobiDB-lite"/>
    </source>
</evidence>
<dbReference type="InterPro" id="IPR008866">
    <property type="entry name" value="Phage_lambda_GpA-like"/>
</dbReference>
<dbReference type="InterPro" id="IPR027417">
    <property type="entry name" value="P-loop_NTPase"/>
</dbReference>
<sequence length="673" mass="74072">MTPLLIRISHKAALDLAQAVWSLAAPPPDLTLSDWADQERRLSPESSPEPGRWVTARAEYQRGIMDAISDKQTHTVVLMSSSQVGKSEILLNLIGYHVHRDPAPLLMVQPSLDAAESFSKERLAPMIRDTPALASRIAPVRARDSGNTILHKSFPGGHLSLVGANSPAGLSSRPVRVVVGDEVDRYEQSAGTEGDPVTLAIKRTTNFWNRKIVLASTPGTRGLSRIERAFEGSDQRRFLVPCPDCGHAQRLVWARVVWSKEEGTHRPETAHYACEACGSLWDDGQRLNAVRHGQWIAERPFRGIAGFHLNELYSPWRRLSETVSDFLAAKDAPELLKAWTNTALGETWEDQAERLDASGLLSRGETYDETCVPSPVRLVTAGIDVQGDRLECSRWGWGVGEESWLIEHQIILGDPAQPAIWDELDDWLATDCQSETGARLKTRAACIDMGGHHTQAVLKFCRDRKGRRIHAVIGMGGSRPIWTPKASKSKLGKLSFYGVGVDTAKDTIYARLQIEGPDTMSEPPTQPQQAERTGLSSHALQPDHASHPGYVHLPLSVTASFVAQLVAEVVQVRMVKGRPVREWVLPSGKRNEALDCAVYALAARESFGRQGLRRQYATATQTNEAEAETGNALGQTLVSVAVTSTTARTDATPQKLLACPMRIRRQPWAAYRP</sequence>
<dbReference type="InterPro" id="IPR046453">
    <property type="entry name" value="GpA_ATPase"/>
</dbReference>
<feature type="domain" description="Terminase large subunit GpA endonuclease" evidence="3">
    <location>
        <begin position="304"/>
        <end position="608"/>
    </location>
</feature>
<evidence type="ECO:0000259" key="3">
    <source>
        <dbReference type="Pfam" id="PF20454"/>
    </source>
</evidence>
<dbReference type="InterPro" id="IPR046454">
    <property type="entry name" value="GpA_endonuclease"/>
</dbReference>